<proteinExistence type="predicted"/>
<dbReference type="Proteomes" id="UP000187735">
    <property type="component" value="Chromosome"/>
</dbReference>
<gene>
    <name evidence="1" type="ORF">Fuma_05173</name>
</gene>
<keyword evidence="2" id="KW-1185">Reference proteome</keyword>
<organism evidence="1 2">
    <name type="scientific">Fuerstiella marisgermanici</name>
    <dbReference type="NCBI Taxonomy" id="1891926"/>
    <lineage>
        <taxon>Bacteria</taxon>
        <taxon>Pseudomonadati</taxon>
        <taxon>Planctomycetota</taxon>
        <taxon>Planctomycetia</taxon>
        <taxon>Planctomycetales</taxon>
        <taxon>Planctomycetaceae</taxon>
        <taxon>Fuerstiella</taxon>
    </lineage>
</organism>
<evidence type="ECO:0000313" key="1">
    <source>
        <dbReference type="EMBL" id="APZ95514.1"/>
    </source>
</evidence>
<reference evidence="1 2" key="1">
    <citation type="journal article" date="2016" name="Front. Microbiol.">
        <title>Fuerstia marisgermanicae gen. nov., sp. nov., an Unusual Member of the Phylum Planctomycetes from the German Wadden Sea.</title>
        <authorList>
            <person name="Kohn T."/>
            <person name="Heuer A."/>
            <person name="Jogler M."/>
            <person name="Vollmers J."/>
            <person name="Boedeker C."/>
            <person name="Bunk B."/>
            <person name="Rast P."/>
            <person name="Borchert D."/>
            <person name="Glockner I."/>
            <person name="Freese H.M."/>
            <person name="Klenk H.P."/>
            <person name="Overmann J."/>
            <person name="Kaster A.K."/>
            <person name="Rohde M."/>
            <person name="Wiegand S."/>
            <person name="Jogler C."/>
        </authorList>
    </citation>
    <scope>NUCLEOTIDE SEQUENCE [LARGE SCALE GENOMIC DNA]</scope>
    <source>
        <strain evidence="1 2">NH11</strain>
    </source>
</reference>
<dbReference type="EMBL" id="CP017641">
    <property type="protein sequence ID" value="APZ95514.1"/>
    <property type="molecule type" value="Genomic_DNA"/>
</dbReference>
<dbReference type="AlphaFoldDB" id="A0A1P8WN69"/>
<name>A0A1P8WN69_9PLAN</name>
<evidence type="ECO:0000313" key="2">
    <source>
        <dbReference type="Proteomes" id="UP000187735"/>
    </source>
</evidence>
<dbReference type="KEGG" id="fmr:Fuma_05173"/>
<dbReference type="STRING" id="1891926.Fuma_05173"/>
<protein>
    <submittedName>
        <fullName evidence="1">Uncharacterized protein</fullName>
    </submittedName>
</protein>
<sequence>MSFMLVLQTVHNQTNSVWGVVFGLLKSTPAGTHKHTISILFIPKAVKGTSRSFDRFFYAPILECFRPARSLTSPGSRRAVWRAVLLFVRNASAKSASGRTRPLLHSVFLRGLCGKVRSSCQRDVQRLFCTSGEVLKHCGPIFPDSLIGLPNRPVL</sequence>
<accession>A0A1P8WN69</accession>